<evidence type="ECO:0000313" key="2">
    <source>
        <dbReference type="EMBL" id="PON41519.1"/>
    </source>
</evidence>
<keyword evidence="3" id="KW-1185">Reference proteome</keyword>
<gene>
    <name evidence="2" type="ORF">PanWU01x14_288730</name>
</gene>
<dbReference type="Proteomes" id="UP000237105">
    <property type="component" value="Unassembled WGS sequence"/>
</dbReference>
<dbReference type="AlphaFoldDB" id="A0A2P5AYA4"/>
<feature type="transmembrane region" description="Helical" evidence="1">
    <location>
        <begin position="62"/>
        <end position="84"/>
    </location>
</feature>
<dbReference type="OrthoDB" id="1463286at2759"/>
<dbReference type="PANTHER" id="PTHR37254">
    <property type="entry name" value="OS01G0100500 PROTEIN"/>
    <property type="match status" value="1"/>
</dbReference>
<evidence type="ECO:0000313" key="3">
    <source>
        <dbReference type="Proteomes" id="UP000237105"/>
    </source>
</evidence>
<protein>
    <submittedName>
        <fullName evidence="2">Uncharacterized protein</fullName>
    </submittedName>
</protein>
<keyword evidence="1" id="KW-0812">Transmembrane</keyword>
<reference evidence="3" key="1">
    <citation type="submission" date="2016-06" db="EMBL/GenBank/DDBJ databases">
        <title>Parallel loss of symbiosis genes in relatives of nitrogen-fixing non-legume Parasponia.</title>
        <authorList>
            <person name="Van Velzen R."/>
            <person name="Holmer R."/>
            <person name="Bu F."/>
            <person name="Rutten L."/>
            <person name="Van Zeijl A."/>
            <person name="Liu W."/>
            <person name="Santuari L."/>
            <person name="Cao Q."/>
            <person name="Sharma T."/>
            <person name="Shen D."/>
            <person name="Roswanjaya Y."/>
            <person name="Wardhani T."/>
            <person name="Kalhor M.S."/>
            <person name="Jansen J."/>
            <person name="Van den Hoogen J."/>
            <person name="Gungor B."/>
            <person name="Hartog M."/>
            <person name="Hontelez J."/>
            <person name="Verver J."/>
            <person name="Yang W.-C."/>
            <person name="Schijlen E."/>
            <person name="Repin R."/>
            <person name="Schilthuizen M."/>
            <person name="Schranz E."/>
            <person name="Heidstra R."/>
            <person name="Miyata K."/>
            <person name="Fedorova E."/>
            <person name="Kohlen W."/>
            <person name="Bisseling T."/>
            <person name="Smit S."/>
            <person name="Geurts R."/>
        </authorList>
    </citation>
    <scope>NUCLEOTIDE SEQUENCE [LARGE SCALE GENOMIC DNA]</scope>
    <source>
        <strain evidence="3">cv. WU1-14</strain>
    </source>
</reference>
<accession>A0A2P5AYA4</accession>
<comment type="caution">
    <text evidence="2">The sequence shown here is derived from an EMBL/GenBank/DDBJ whole genome shotgun (WGS) entry which is preliminary data.</text>
</comment>
<name>A0A2P5AYA4_PARAD</name>
<sequence length="123" mass="14046">MSCQPNVIVFNGNQCSCLPTGAFSFRPTLPFATDHGIDYYAISFPETTFEFDSIKKFTKSQAVFLEATLVLLVSWLRFCLFLSLMKPGNDRRSIWFKLRWSVSTLDICFATKHWLAMTSLRAG</sequence>
<keyword evidence="1" id="KW-0472">Membrane</keyword>
<proteinExistence type="predicted"/>
<organism evidence="2 3">
    <name type="scientific">Parasponia andersonii</name>
    <name type="common">Sponia andersonii</name>
    <dbReference type="NCBI Taxonomy" id="3476"/>
    <lineage>
        <taxon>Eukaryota</taxon>
        <taxon>Viridiplantae</taxon>
        <taxon>Streptophyta</taxon>
        <taxon>Embryophyta</taxon>
        <taxon>Tracheophyta</taxon>
        <taxon>Spermatophyta</taxon>
        <taxon>Magnoliopsida</taxon>
        <taxon>eudicotyledons</taxon>
        <taxon>Gunneridae</taxon>
        <taxon>Pentapetalae</taxon>
        <taxon>rosids</taxon>
        <taxon>fabids</taxon>
        <taxon>Rosales</taxon>
        <taxon>Cannabaceae</taxon>
        <taxon>Parasponia</taxon>
    </lineage>
</organism>
<evidence type="ECO:0000256" key="1">
    <source>
        <dbReference type="SAM" id="Phobius"/>
    </source>
</evidence>
<keyword evidence="1" id="KW-1133">Transmembrane helix</keyword>
<dbReference type="PANTHER" id="PTHR37254:SF1">
    <property type="entry name" value="OS01G0100500 PROTEIN"/>
    <property type="match status" value="1"/>
</dbReference>
<dbReference type="STRING" id="3476.A0A2P5AYA4"/>
<dbReference type="EMBL" id="JXTB01000413">
    <property type="protein sequence ID" value="PON41519.1"/>
    <property type="molecule type" value="Genomic_DNA"/>
</dbReference>